<reference evidence="1 2" key="1">
    <citation type="submission" date="2016-11" db="EMBL/GenBank/DDBJ databases">
        <authorList>
            <person name="Jaros S."/>
            <person name="Januszkiewicz K."/>
            <person name="Wedrychowicz H."/>
        </authorList>
    </citation>
    <scope>NUCLEOTIDE SEQUENCE [LARGE SCALE GENOMIC DNA]</scope>
    <source>
        <strain evidence="1 2">DSM 6792</strain>
    </source>
</reference>
<accession>A0A1M5UBC2</accession>
<dbReference type="EMBL" id="FQWH01000013">
    <property type="protein sequence ID" value="SHH60267.1"/>
    <property type="molecule type" value="Genomic_DNA"/>
</dbReference>
<evidence type="ECO:0008006" key="3">
    <source>
        <dbReference type="Google" id="ProtNLM"/>
    </source>
</evidence>
<proteinExistence type="predicted"/>
<organism evidence="1 2">
    <name type="scientific">Flavobacterium johnsoniae</name>
    <name type="common">Cytophaga johnsonae</name>
    <dbReference type="NCBI Taxonomy" id="986"/>
    <lineage>
        <taxon>Bacteria</taxon>
        <taxon>Pseudomonadati</taxon>
        <taxon>Bacteroidota</taxon>
        <taxon>Flavobacteriia</taxon>
        <taxon>Flavobacteriales</taxon>
        <taxon>Flavobacteriaceae</taxon>
        <taxon>Flavobacterium</taxon>
    </lineage>
</organism>
<dbReference type="RefSeq" id="WP_073410885.1">
    <property type="nucleotide sequence ID" value="NZ_FQWH01000013.1"/>
</dbReference>
<dbReference type="Proteomes" id="UP000184112">
    <property type="component" value="Unassembled WGS sequence"/>
</dbReference>
<gene>
    <name evidence="1" type="ORF">SAMN05444388_11383</name>
</gene>
<evidence type="ECO:0000313" key="2">
    <source>
        <dbReference type="Proteomes" id="UP000184112"/>
    </source>
</evidence>
<protein>
    <recommendedName>
        <fullName evidence="3">DUF4157 domain-containing protein</fullName>
    </recommendedName>
</protein>
<name>A0A1M5UBC2_FLAJO</name>
<dbReference type="AlphaFoldDB" id="A0A1M5UBC2"/>
<evidence type="ECO:0000313" key="1">
    <source>
        <dbReference type="EMBL" id="SHH60267.1"/>
    </source>
</evidence>
<sequence length="113" mass="13886">MFLIVAKYLIPKGYRGMAVFPFLIAKYDYDKTNKVFVNHEKIHLRQQLELLVIPFFIWYFLEYLIRLIQYKNGALAYRNISFEREAYAKETDVNYLKNRSFFQFLHYMKSYKQ</sequence>